<name>A0ACB9YTQ7_9PEZI</name>
<gene>
    <name evidence="1" type="ORF">F4820DRAFT_431578</name>
</gene>
<protein>
    <submittedName>
        <fullName evidence="1">Uncharacterized protein</fullName>
    </submittedName>
</protein>
<accession>A0ACB9YTQ7</accession>
<comment type="caution">
    <text evidence="1">The sequence shown here is derived from an EMBL/GenBank/DDBJ whole genome shotgun (WGS) entry which is preliminary data.</text>
</comment>
<dbReference type="EMBL" id="MU393534">
    <property type="protein sequence ID" value="KAI4862100.1"/>
    <property type="molecule type" value="Genomic_DNA"/>
</dbReference>
<proteinExistence type="predicted"/>
<evidence type="ECO:0000313" key="1">
    <source>
        <dbReference type="EMBL" id="KAI4862100.1"/>
    </source>
</evidence>
<reference evidence="1 2" key="1">
    <citation type="journal article" date="2022" name="New Phytol.">
        <title>Ecological generalism drives hyperdiversity of secondary metabolite gene clusters in xylarialean endophytes.</title>
        <authorList>
            <person name="Franco M.E.E."/>
            <person name="Wisecaver J.H."/>
            <person name="Arnold A.E."/>
            <person name="Ju Y.M."/>
            <person name="Slot J.C."/>
            <person name="Ahrendt S."/>
            <person name="Moore L.P."/>
            <person name="Eastman K.E."/>
            <person name="Scott K."/>
            <person name="Konkel Z."/>
            <person name="Mondo S.J."/>
            <person name="Kuo A."/>
            <person name="Hayes R.D."/>
            <person name="Haridas S."/>
            <person name="Andreopoulos B."/>
            <person name="Riley R."/>
            <person name="LaButti K."/>
            <person name="Pangilinan J."/>
            <person name="Lipzen A."/>
            <person name="Amirebrahimi M."/>
            <person name="Yan J."/>
            <person name="Adam C."/>
            <person name="Keymanesh K."/>
            <person name="Ng V."/>
            <person name="Louie K."/>
            <person name="Northen T."/>
            <person name="Drula E."/>
            <person name="Henrissat B."/>
            <person name="Hsieh H.M."/>
            <person name="Youens-Clark K."/>
            <person name="Lutzoni F."/>
            <person name="Miadlikowska J."/>
            <person name="Eastwood D.C."/>
            <person name="Hamelin R.C."/>
            <person name="Grigoriev I.V."/>
            <person name="U'Ren J.M."/>
        </authorList>
    </citation>
    <scope>NUCLEOTIDE SEQUENCE [LARGE SCALE GENOMIC DNA]</scope>
    <source>
        <strain evidence="1 2">CBS 119005</strain>
    </source>
</reference>
<evidence type="ECO:0000313" key="2">
    <source>
        <dbReference type="Proteomes" id="UP001497700"/>
    </source>
</evidence>
<dbReference type="Proteomes" id="UP001497700">
    <property type="component" value="Unassembled WGS sequence"/>
</dbReference>
<keyword evidence="2" id="KW-1185">Reference proteome</keyword>
<organism evidence="1 2">
    <name type="scientific">Hypoxylon rubiginosum</name>
    <dbReference type="NCBI Taxonomy" id="110542"/>
    <lineage>
        <taxon>Eukaryota</taxon>
        <taxon>Fungi</taxon>
        <taxon>Dikarya</taxon>
        <taxon>Ascomycota</taxon>
        <taxon>Pezizomycotina</taxon>
        <taxon>Sordariomycetes</taxon>
        <taxon>Xylariomycetidae</taxon>
        <taxon>Xylariales</taxon>
        <taxon>Hypoxylaceae</taxon>
        <taxon>Hypoxylon</taxon>
    </lineage>
</organism>
<sequence length="1499" mass="165059">METTNSSDPLQHLCAAMKTPIAVLSPDLLNAPKRTVRGVVTITWPYNSVKGTFAFILAEPDYRLRRTNGQVRINFTGSSAQAAGESGLSSGDTILLSLDGAEWETEETKKRQSLPGAGIDWQLKFSEKLLLQVTLTETTETKLVTVDHPPPVEPRHSIEAPPTETILVEDFLPESLGALTPLSKTQITRFKNGEYESPAFLKRARTSYGSLFEDGYDIFEDDGGAKGRGRKRSRFGRESGAWKYSSQSPSPEPTVPQDRSSSPLRPDMTDEGCQTMELDFPMSLPEQTTEKPGDVQHSPKPALMEEQAIHQQGMVDHGVQGDFHNEWPTTTPASLPSFDPNGAFPDSTPAIPTFQPGLEFGTPSGHFQPVWNPRPVNLAPEGYSHIVEPPAPSHSFPDTYGDERSAEVGVMRSVSRTRSPSEPNHLAVEDIGQLPSDHLLADEHDYPMQSAPQSTAYPPLDLDNEEGPSSTPQRSHLDYPSSYLDDKQSYPQEAMDVDRGPFGASIPAVADVESASWATINNPSRAASIPRTDRLGSTEGESPDNAVVIDESDSDGGPPPPAAAEDTVMDGRADALDTYDEAEIEDEADAEFSDDDEPEYDADEMGGDYDTRNYIGPDDDEDDSHDEDLQSHNLEPEFADGESWDEEDEDIENPDYESEYEMDDDDEPQQPPQPAVQSTPQVIDLISSSEDEGEDDTADPLQPLPQTFPDTTSQRQPIPAPISVPREASPHVSEQDDQSESEERSDEGGEDEVFNEYEAEEDDVEADMEDEIASSDRSRSESPVREDQDVEEPLVKTQEEVEDVIGDEEAAAVSDSDHQVGEFEHQQDNKIATDREGTPQASMVEIITTLDESGDTIMTDGEVDDPLSAAEGLEILSRVVESESNANNRATSPGTVRDDMVMTTSVRANVPSTHFAQEPEKQLEEHRSEDAQEDDTVDMISTLPSAPSDPQPMAVDDDKQAAIIAPSSPPLTHSFISQPGDEEKVEIVLQETTTTEFQIPADQLPTPRDTQLIGDTTSLNHVVGASFEIDEPVEIAIHEDVTEQSNSMIEPLVAAENIITQIEEQFVEPTPVQRQQTPSDIVEETTQPKHTAVSPTLSFQTQLDADDTTQASFIELSPKAPMEVEAHSEVEVDAFGASASFVSQMEIDDELQASIMEYSQDFDEDLDEDTDLEMANVDETIDHLEGDESEADISQDEDEDEGEVQAEPEILGIASRASSPELGNLEQEQPDSQQATSEVALVDTLEDELETETDPSVQLARAANASKRNTKQEMSSKKTHAQRKSLPAREILTPEVEDSSVQLARASLSKASQAEEDNSSMTAAKLMLVRHLRDELPDYTSLKVLRQYLQRKLDVIAVAMMQPPEPQRAKGGPREYMMSFTITDHSIGPYSVVEVQLYRPHKETLPIVKAGDVVLLRNFTVISLQNKGFGLRTNDESSWAVFDHEDQPAQIKGPPVEYGEKETTYVTHMRAWFNLLDEKALEKLERANKKIVDAGSRSK</sequence>